<evidence type="ECO:0000313" key="2">
    <source>
        <dbReference type="Proteomes" id="UP000270094"/>
    </source>
</evidence>
<gene>
    <name evidence="1" type="ORF">SVUK_LOCUS1369</name>
</gene>
<dbReference type="Proteomes" id="UP000270094">
    <property type="component" value="Unassembled WGS sequence"/>
</dbReference>
<organism evidence="1 2">
    <name type="scientific">Strongylus vulgaris</name>
    <name type="common">Blood worm</name>
    <dbReference type="NCBI Taxonomy" id="40348"/>
    <lineage>
        <taxon>Eukaryota</taxon>
        <taxon>Metazoa</taxon>
        <taxon>Ecdysozoa</taxon>
        <taxon>Nematoda</taxon>
        <taxon>Chromadorea</taxon>
        <taxon>Rhabditida</taxon>
        <taxon>Rhabditina</taxon>
        <taxon>Rhabditomorpha</taxon>
        <taxon>Strongyloidea</taxon>
        <taxon>Strongylidae</taxon>
        <taxon>Strongylus</taxon>
    </lineage>
</organism>
<name>A0A3P7HZ28_STRVU</name>
<dbReference type="EMBL" id="UYYB01002678">
    <property type="protein sequence ID" value="VDM66371.1"/>
    <property type="molecule type" value="Genomic_DNA"/>
</dbReference>
<protein>
    <submittedName>
        <fullName evidence="1">Uncharacterized protein</fullName>
    </submittedName>
</protein>
<proteinExistence type="predicted"/>
<feature type="non-terminal residue" evidence="1">
    <location>
        <position position="56"/>
    </location>
</feature>
<keyword evidence="2" id="KW-1185">Reference proteome</keyword>
<accession>A0A3P7HZ28</accession>
<evidence type="ECO:0000313" key="1">
    <source>
        <dbReference type="EMBL" id="VDM66371.1"/>
    </source>
</evidence>
<reference evidence="1 2" key="1">
    <citation type="submission" date="2018-11" db="EMBL/GenBank/DDBJ databases">
        <authorList>
            <consortium name="Pathogen Informatics"/>
        </authorList>
    </citation>
    <scope>NUCLEOTIDE SEQUENCE [LARGE SCALE GENOMIC DNA]</scope>
</reference>
<dbReference type="AlphaFoldDB" id="A0A3P7HZ28"/>
<sequence>MYAYIPTNIGAIQKNLSLNHDASFAFIVRTADALELLKWLLLGCFFDGLAKIMTVL</sequence>